<keyword evidence="1" id="KW-1133">Transmembrane helix</keyword>
<feature type="transmembrane region" description="Helical" evidence="1">
    <location>
        <begin position="50"/>
        <end position="70"/>
    </location>
</feature>
<evidence type="ECO:0000256" key="1">
    <source>
        <dbReference type="SAM" id="Phobius"/>
    </source>
</evidence>
<evidence type="ECO:0000313" key="2">
    <source>
        <dbReference type="EMBL" id="TDT34340.1"/>
    </source>
</evidence>
<name>A0A4R7J9W7_9ACTN</name>
<evidence type="ECO:0000313" key="3">
    <source>
        <dbReference type="Proteomes" id="UP000295371"/>
    </source>
</evidence>
<dbReference type="Proteomes" id="UP000295371">
    <property type="component" value="Unassembled WGS sequence"/>
</dbReference>
<keyword evidence="1" id="KW-0472">Membrane</keyword>
<dbReference type="EMBL" id="SOAW01000001">
    <property type="protein sequence ID" value="TDT34340.1"/>
    <property type="molecule type" value="Genomic_DNA"/>
</dbReference>
<accession>A0A4R7J9W7</accession>
<feature type="transmembrane region" description="Helical" evidence="1">
    <location>
        <begin position="113"/>
        <end position="133"/>
    </location>
</feature>
<organism evidence="2 3">
    <name type="scientific">Naumannella halotolerans</name>
    <dbReference type="NCBI Taxonomy" id="993414"/>
    <lineage>
        <taxon>Bacteria</taxon>
        <taxon>Bacillati</taxon>
        <taxon>Actinomycetota</taxon>
        <taxon>Actinomycetes</taxon>
        <taxon>Propionibacteriales</taxon>
        <taxon>Propionibacteriaceae</taxon>
        <taxon>Naumannella</taxon>
    </lineage>
</organism>
<keyword evidence="3" id="KW-1185">Reference proteome</keyword>
<proteinExistence type="predicted"/>
<dbReference type="AlphaFoldDB" id="A0A4R7J9W7"/>
<keyword evidence="1" id="KW-0812">Transmembrane</keyword>
<protein>
    <submittedName>
        <fullName evidence="2">Uncharacterized protein</fullName>
    </submittedName>
</protein>
<gene>
    <name evidence="2" type="ORF">CLV29_1999</name>
</gene>
<comment type="caution">
    <text evidence="2">The sequence shown here is derived from an EMBL/GenBank/DDBJ whole genome shotgun (WGS) entry which is preliminary data.</text>
</comment>
<dbReference type="RefSeq" id="WP_133754728.1">
    <property type="nucleotide sequence ID" value="NZ_CP171129.1"/>
</dbReference>
<feature type="transmembrane region" description="Helical" evidence="1">
    <location>
        <begin position="21"/>
        <end position="44"/>
    </location>
</feature>
<sequence length="134" mass="13356">MNGVDQAAAPRRAAPPRASTSLIVGTVAAFVSCAGLGTGVLGYLTGNLAMGIAATVALIGAIGTVILLSLSLDSKTPPTPLWLRICGGVAIVAGGAAFAAFLALSVFEIFTPVALGISIVAQLLIMVASFTHYD</sequence>
<feature type="transmembrane region" description="Helical" evidence="1">
    <location>
        <begin position="82"/>
        <end position="107"/>
    </location>
</feature>
<reference evidence="2 3" key="1">
    <citation type="submission" date="2019-03" db="EMBL/GenBank/DDBJ databases">
        <title>Genomic Encyclopedia of Archaeal and Bacterial Type Strains, Phase II (KMG-II): from individual species to whole genera.</title>
        <authorList>
            <person name="Goeker M."/>
        </authorList>
    </citation>
    <scope>NUCLEOTIDE SEQUENCE [LARGE SCALE GENOMIC DNA]</scope>
    <source>
        <strain evidence="2 3">DSM 24323</strain>
    </source>
</reference>